<dbReference type="SUPFAM" id="SSF50182">
    <property type="entry name" value="Sm-like ribonucleoproteins"/>
    <property type="match status" value="1"/>
</dbReference>
<keyword evidence="6 9" id="KW-0508">mRNA splicing</keyword>
<accession>A0A9W7YEU6</accession>
<evidence type="ECO:0000256" key="3">
    <source>
        <dbReference type="ARBA" id="ARBA00022664"/>
    </source>
</evidence>
<evidence type="ECO:0000256" key="2">
    <source>
        <dbReference type="ARBA" id="ARBA00006850"/>
    </source>
</evidence>
<evidence type="ECO:0000313" key="12">
    <source>
        <dbReference type="Proteomes" id="UP001143981"/>
    </source>
</evidence>
<comment type="caution">
    <text evidence="11">The sequence shown here is derived from an EMBL/GenBank/DDBJ whole genome shotgun (WGS) entry which is preliminary data.</text>
</comment>
<dbReference type="GO" id="GO:0000398">
    <property type="term" value="P:mRNA splicing, via spliceosome"/>
    <property type="evidence" value="ECO:0007669"/>
    <property type="project" value="UniProtKB-UniRule"/>
</dbReference>
<comment type="function">
    <text evidence="9">Plays role in pre-mRNA splicing as component of the U4/U6-U5 tri-snRNP complex that is involved in spliceosome assembly, and as component of the precatalytic spliceosome (spliceosome B complex). The heptameric LSM2-8 complex binds specifically to the 3'-terminal U-tract of U6 snRNA.</text>
</comment>
<gene>
    <name evidence="11" type="primary">lsm8</name>
    <name evidence="9" type="synonym">LSM8</name>
    <name evidence="11" type="ORF">LPJ61_002034</name>
</gene>
<evidence type="ECO:0000256" key="1">
    <source>
        <dbReference type="ARBA" id="ARBA00004123"/>
    </source>
</evidence>
<dbReference type="PANTHER" id="PTHR15588:SF9">
    <property type="entry name" value="U6 SNRNA-ASSOCIATED SM-LIKE PROTEIN LSM8"/>
    <property type="match status" value="1"/>
</dbReference>
<protein>
    <recommendedName>
        <fullName evidence="9">LSM2-LSM8 complex subunit LSM8</fullName>
    </recommendedName>
</protein>
<evidence type="ECO:0000259" key="10">
    <source>
        <dbReference type="PROSITE" id="PS52002"/>
    </source>
</evidence>
<dbReference type="InterPro" id="IPR001163">
    <property type="entry name" value="Sm_dom_euk/arc"/>
</dbReference>
<keyword evidence="3 9" id="KW-0507">mRNA processing</keyword>
<dbReference type="InterPro" id="IPR044642">
    <property type="entry name" value="PTHR15588"/>
</dbReference>
<dbReference type="GO" id="GO:0071011">
    <property type="term" value="C:precatalytic spliceosome"/>
    <property type="evidence" value="ECO:0007669"/>
    <property type="project" value="TreeGrafter"/>
</dbReference>
<evidence type="ECO:0000256" key="4">
    <source>
        <dbReference type="ARBA" id="ARBA00022728"/>
    </source>
</evidence>
<proteinExistence type="inferred from homology"/>
<evidence type="ECO:0000256" key="8">
    <source>
        <dbReference type="ARBA" id="ARBA00023274"/>
    </source>
</evidence>
<dbReference type="EMBL" id="JANBOI010000224">
    <property type="protein sequence ID" value="KAJ1732447.1"/>
    <property type="molecule type" value="Genomic_DNA"/>
</dbReference>
<dbReference type="SMART" id="SM00651">
    <property type="entry name" value="Sm"/>
    <property type="match status" value="1"/>
</dbReference>
<dbReference type="GO" id="GO:0003729">
    <property type="term" value="F:mRNA binding"/>
    <property type="evidence" value="ECO:0007669"/>
    <property type="project" value="TreeGrafter"/>
</dbReference>
<dbReference type="GO" id="GO:0005688">
    <property type="term" value="C:U6 snRNP"/>
    <property type="evidence" value="ECO:0007669"/>
    <property type="project" value="UniProtKB-UniRule"/>
</dbReference>
<evidence type="ECO:0000313" key="11">
    <source>
        <dbReference type="EMBL" id="KAJ1732447.1"/>
    </source>
</evidence>
<dbReference type="GO" id="GO:0046540">
    <property type="term" value="C:U4/U6 x U5 tri-snRNP complex"/>
    <property type="evidence" value="ECO:0007669"/>
    <property type="project" value="UniProtKB-UniRule"/>
</dbReference>
<sequence>MSQLQPYVDRKVTVVMGDGRVVVGTLRGLDQTTNIIMQGCQERVFSEDEGVEVVDLGLYLVRGDNIALIGLMDEEADAAIDLDNLKAAPLPAVRH</sequence>
<dbReference type="InterPro" id="IPR010920">
    <property type="entry name" value="LSM_dom_sf"/>
</dbReference>
<comment type="subunit">
    <text evidence="9">LSm subunits form a heteromer with a doughnut shape.</text>
</comment>
<feature type="domain" description="Sm" evidence="10">
    <location>
        <begin position="1"/>
        <end position="75"/>
    </location>
</feature>
<comment type="similarity">
    <text evidence="2 9">Belongs to the snRNP Sm proteins family.</text>
</comment>
<dbReference type="InterPro" id="IPR034103">
    <property type="entry name" value="Lsm8"/>
</dbReference>
<evidence type="ECO:0000256" key="9">
    <source>
        <dbReference type="RuleBase" id="RU365048"/>
    </source>
</evidence>
<dbReference type="AlphaFoldDB" id="A0A9W7YEU6"/>
<keyword evidence="7 9" id="KW-0539">Nucleus</keyword>
<organism evidence="11 12">
    <name type="scientific">Coemansia biformis</name>
    <dbReference type="NCBI Taxonomy" id="1286918"/>
    <lineage>
        <taxon>Eukaryota</taxon>
        <taxon>Fungi</taxon>
        <taxon>Fungi incertae sedis</taxon>
        <taxon>Zoopagomycota</taxon>
        <taxon>Kickxellomycotina</taxon>
        <taxon>Kickxellomycetes</taxon>
        <taxon>Kickxellales</taxon>
        <taxon>Kickxellaceae</taxon>
        <taxon>Coemansia</taxon>
    </lineage>
</organism>
<reference evidence="11" key="1">
    <citation type="submission" date="2022-07" db="EMBL/GenBank/DDBJ databases">
        <title>Phylogenomic reconstructions and comparative analyses of Kickxellomycotina fungi.</title>
        <authorList>
            <person name="Reynolds N.K."/>
            <person name="Stajich J.E."/>
            <person name="Barry K."/>
            <person name="Grigoriev I.V."/>
            <person name="Crous P."/>
            <person name="Smith M.E."/>
        </authorList>
    </citation>
    <scope>NUCLEOTIDE SEQUENCE</scope>
    <source>
        <strain evidence="11">BCRC 34381</strain>
    </source>
</reference>
<dbReference type="FunFam" id="2.30.30.100:FF:000027">
    <property type="entry name" value="U6 snRNA-associated Sm-like protein LSm8"/>
    <property type="match status" value="1"/>
</dbReference>
<dbReference type="Gene3D" id="2.30.30.100">
    <property type="match status" value="1"/>
</dbReference>
<comment type="subcellular location">
    <subcellularLocation>
        <location evidence="1 9">Nucleus</location>
    </subcellularLocation>
</comment>
<keyword evidence="5 9" id="KW-0694">RNA-binding</keyword>
<dbReference type="PROSITE" id="PS52002">
    <property type="entry name" value="SM"/>
    <property type="match status" value="1"/>
</dbReference>
<evidence type="ECO:0000256" key="7">
    <source>
        <dbReference type="ARBA" id="ARBA00023242"/>
    </source>
</evidence>
<dbReference type="Proteomes" id="UP001143981">
    <property type="component" value="Unassembled WGS sequence"/>
</dbReference>
<dbReference type="OrthoDB" id="422364at2759"/>
<name>A0A9W7YEU6_9FUNG</name>
<dbReference type="InterPro" id="IPR047575">
    <property type="entry name" value="Sm"/>
</dbReference>
<keyword evidence="4 9" id="KW-0747">Spliceosome</keyword>
<dbReference type="CDD" id="cd01727">
    <property type="entry name" value="LSm8"/>
    <property type="match status" value="1"/>
</dbReference>
<dbReference type="PANTHER" id="PTHR15588">
    <property type="entry name" value="LSM1"/>
    <property type="match status" value="1"/>
</dbReference>
<keyword evidence="8 9" id="KW-0687">Ribonucleoprotein</keyword>
<evidence type="ECO:0000256" key="5">
    <source>
        <dbReference type="ARBA" id="ARBA00022884"/>
    </source>
</evidence>
<keyword evidence="12" id="KW-1185">Reference proteome</keyword>
<dbReference type="Pfam" id="PF01423">
    <property type="entry name" value="LSM"/>
    <property type="match status" value="1"/>
</dbReference>
<evidence type="ECO:0000256" key="6">
    <source>
        <dbReference type="ARBA" id="ARBA00023187"/>
    </source>
</evidence>